<dbReference type="InterPro" id="IPR007627">
    <property type="entry name" value="RNA_pol_sigma70_r2"/>
</dbReference>
<dbReference type="EMBL" id="CYXZ01000009">
    <property type="protein sequence ID" value="CUM99620.1"/>
    <property type="molecule type" value="Genomic_DNA"/>
</dbReference>
<dbReference type="InterPro" id="IPR014284">
    <property type="entry name" value="RNA_pol_sigma-70_dom"/>
</dbReference>
<keyword evidence="3 6" id="KW-0731">Sigma factor</keyword>
<dbReference type="InterPro" id="IPR013324">
    <property type="entry name" value="RNA_pol_sigma_r3/r4-like"/>
</dbReference>
<evidence type="ECO:0000256" key="4">
    <source>
        <dbReference type="ARBA" id="ARBA00023125"/>
    </source>
</evidence>
<evidence type="ECO:0000256" key="5">
    <source>
        <dbReference type="ARBA" id="ARBA00023163"/>
    </source>
</evidence>
<sequence length="248" mass="28242">MEGFKELMQQAHGGDKGARDTLIAGNLGLVHTIANRFEHRGHEREELFQIGCIGLMKAVDKFDLSLNLAFSTYAVPVIMGEIRRFLRDDGMVKVSRTLKENAYKAGRAKEELWGKLGREPGLLEIAERTGLSSGEIIMAMESARDVESIYQPVYEKDGDELLMVDQLCEKEENGRDEPEKEAVLNRMVIEQLMELLDEREQNLIRCRYFENRTQSETAKELGMTQVQVSRLEKKILLCLRKNLGSCDS</sequence>
<dbReference type="PRINTS" id="PR00046">
    <property type="entry name" value="SIGMA70FCT"/>
</dbReference>
<dbReference type="SUPFAM" id="SSF88946">
    <property type="entry name" value="Sigma2 domain of RNA polymerase sigma factors"/>
    <property type="match status" value="1"/>
</dbReference>
<reference evidence="9 11" key="1">
    <citation type="submission" date="2015-09" db="EMBL/GenBank/DDBJ databases">
        <authorList>
            <consortium name="Pathogen Informatics"/>
        </authorList>
    </citation>
    <scope>NUCLEOTIDE SEQUENCE [LARGE SCALE GENOMIC DNA]</scope>
    <source>
        <strain evidence="9 11">2789STDY5834960</strain>
    </source>
</reference>
<dbReference type="InterPro" id="IPR050239">
    <property type="entry name" value="Sigma-70_RNA_pol_init_factors"/>
</dbReference>
<dbReference type="CDD" id="cd06171">
    <property type="entry name" value="Sigma70_r4"/>
    <property type="match status" value="1"/>
</dbReference>
<accession>A0A173TAY4</accession>
<dbReference type="GO" id="GO:0003677">
    <property type="term" value="F:DNA binding"/>
    <property type="evidence" value="ECO:0007669"/>
    <property type="project" value="UniProtKB-KW"/>
</dbReference>
<dbReference type="Gene3D" id="1.10.10.10">
    <property type="entry name" value="Winged helix-like DNA-binding domain superfamily/Winged helix DNA-binding domain"/>
    <property type="match status" value="2"/>
</dbReference>
<dbReference type="InterPro" id="IPR036388">
    <property type="entry name" value="WH-like_DNA-bd_sf"/>
</dbReference>
<dbReference type="InterPro" id="IPR000943">
    <property type="entry name" value="RNA_pol_sigma70"/>
</dbReference>
<evidence type="ECO:0000313" key="10">
    <source>
        <dbReference type="EMBL" id="RHG29917.1"/>
    </source>
</evidence>
<dbReference type="PANTHER" id="PTHR30603:SF17">
    <property type="entry name" value="RNA POLYMERASE SIGMA-G FACTOR"/>
    <property type="match status" value="1"/>
</dbReference>
<dbReference type="PROSITE" id="PS00716">
    <property type="entry name" value="SIGMA70_2"/>
    <property type="match status" value="1"/>
</dbReference>
<keyword evidence="5 6" id="KW-0804">Transcription</keyword>
<dbReference type="PROSITE" id="PS00715">
    <property type="entry name" value="SIGMA70_1"/>
    <property type="match status" value="1"/>
</dbReference>
<dbReference type="EMBL" id="QRID01000003">
    <property type="protein sequence ID" value="RHG29917.1"/>
    <property type="molecule type" value="Genomic_DNA"/>
</dbReference>
<evidence type="ECO:0000313" key="12">
    <source>
        <dbReference type="Proteomes" id="UP000284051"/>
    </source>
</evidence>
<dbReference type="InterPro" id="IPR007624">
    <property type="entry name" value="RNA_pol_sigma70_r3"/>
</dbReference>
<evidence type="ECO:0000256" key="1">
    <source>
        <dbReference type="ARBA" id="ARBA00022969"/>
    </source>
</evidence>
<keyword evidence="1" id="KW-0749">Sporulation</keyword>
<dbReference type="SUPFAM" id="SSF88659">
    <property type="entry name" value="Sigma3 and sigma4 domains of RNA polymerase sigma factors"/>
    <property type="match status" value="2"/>
</dbReference>
<evidence type="ECO:0000259" key="7">
    <source>
        <dbReference type="PROSITE" id="PS00715"/>
    </source>
</evidence>
<dbReference type="GO" id="GO:0016987">
    <property type="term" value="F:sigma factor activity"/>
    <property type="evidence" value="ECO:0007669"/>
    <property type="project" value="UniProtKB-KW"/>
</dbReference>
<dbReference type="Pfam" id="PF04539">
    <property type="entry name" value="Sigma70_r3"/>
    <property type="match status" value="1"/>
</dbReference>
<dbReference type="InterPro" id="IPR014322">
    <property type="entry name" value="RNA_pol_sigma-B/F/G"/>
</dbReference>
<dbReference type="GO" id="GO:0006352">
    <property type="term" value="P:DNA-templated transcription initiation"/>
    <property type="evidence" value="ECO:0007669"/>
    <property type="project" value="InterPro"/>
</dbReference>
<dbReference type="AlphaFoldDB" id="A0A173TAY4"/>
<comment type="function">
    <text evidence="6">Sigma factors are initiation factors that promote the attachment of RNA polymerase to specific initiation sites and are then released.</text>
</comment>
<dbReference type="GO" id="GO:0030435">
    <property type="term" value="P:sporulation resulting in formation of a cellular spore"/>
    <property type="evidence" value="ECO:0007669"/>
    <property type="project" value="UniProtKB-KW"/>
</dbReference>
<dbReference type="PANTHER" id="PTHR30603">
    <property type="entry name" value="RNA POLYMERASE SIGMA FACTOR RPO"/>
    <property type="match status" value="1"/>
</dbReference>
<dbReference type="Pfam" id="PF04545">
    <property type="entry name" value="Sigma70_r4"/>
    <property type="match status" value="1"/>
</dbReference>
<dbReference type="STRING" id="166486.ERS852572_01438"/>
<evidence type="ECO:0000256" key="6">
    <source>
        <dbReference type="RuleBase" id="RU362124"/>
    </source>
</evidence>
<dbReference type="NCBIfam" id="TIGR02937">
    <property type="entry name" value="sigma70-ECF"/>
    <property type="match status" value="1"/>
</dbReference>
<evidence type="ECO:0000313" key="9">
    <source>
        <dbReference type="EMBL" id="CUM99620.1"/>
    </source>
</evidence>
<evidence type="ECO:0000313" key="11">
    <source>
        <dbReference type="Proteomes" id="UP000095350"/>
    </source>
</evidence>
<comment type="similarity">
    <text evidence="6">Belongs to the sigma-70 factor family.</text>
</comment>
<dbReference type="OrthoDB" id="9809557at2"/>
<dbReference type="Proteomes" id="UP000284051">
    <property type="component" value="Unassembled WGS sequence"/>
</dbReference>
<dbReference type="InterPro" id="IPR013325">
    <property type="entry name" value="RNA_pol_sigma_r2"/>
</dbReference>
<keyword evidence="2 6" id="KW-0805">Transcription regulation</keyword>
<proteinExistence type="inferred from homology"/>
<evidence type="ECO:0000256" key="2">
    <source>
        <dbReference type="ARBA" id="ARBA00023015"/>
    </source>
</evidence>
<feature type="domain" description="RNA polymerase sigma-70" evidence="8">
    <location>
        <begin position="213"/>
        <end position="239"/>
    </location>
</feature>
<gene>
    <name evidence="9" type="primary">sigF_1</name>
    <name evidence="10" type="ORF">DW264_03820</name>
    <name evidence="9" type="ORF">ERS852572_01438</name>
</gene>
<feature type="domain" description="RNA polymerase sigma-70" evidence="7">
    <location>
        <begin position="46"/>
        <end position="59"/>
    </location>
</feature>
<evidence type="ECO:0000259" key="8">
    <source>
        <dbReference type="PROSITE" id="PS00716"/>
    </source>
</evidence>
<dbReference type="NCBIfam" id="TIGR02980">
    <property type="entry name" value="SigBFG"/>
    <property type="match status" value="1"/>
</dbReference>
<dbReference type="Proteomes" id="UP000095350">
    <property type="component" value="Unassembled WGS sequence"/>
</dbReference>
<dbReference type="InterPro" id="IPR007630">
    <property type="entry name" value="RNA_pol_sigma70_r4"/>
</dbReference>
<name>A0A173TAY4_9FIRM</name>
<reference evidence="10 12" key="2">
    <citation type="submission" date="2018-08" db="EMBL/GenBank/DDBJ databases">
        <title>A genome reference for cultivated species of the human gut microbiota.</title>
        <authorList>
            <person name="Zou Y."/>
            <person name="Xue W."/>
            <person name="Luo G."/>
        </authorList>
    </citation>
    <scope>NUCLEOTIDE SEQUENCE [LARGE SCALE GENOMIC DNA]</scope>
    <source>
        <strain evidence="10 12">AM22-21LB</strain>
    </source>
</reference>
<keyword evidence="4 6" id="KW-0238">DNA-binding</keyword>
<dbReference type="Pfam" id="PF04542">
    <property type="entry name" value="Sigma70_r2"/>
    <property type="match status" value="1"/>
</dbReference>
<dbReference type="RefSeq" id="WP_055193979.1">
    <property type="nucleotide sequence ID" value="NZ_CABIYH010000009.1"/>
</dbReference>
<dbReference type="PaxDb" id="166486-ERS852572_01438"/>
<dbReference type="Gene3D" id="1.20.120.1810">
    <property type="match status" value="1"/>
</dbReference>
<evidence type="ECO:0000256" key="3">
    <source>
        <dbReference type="ARBA" id="ARBA00023082"/>
    </source>
</evidence>
<organism evidence="9 11">
    <name type="scientific">Roseburia intestinalis</name>
    <dbReference type="NCBI Taxonomy" id="166486"/>
    <lineage>
        <taxon>Bacteria</taxon>
        <taxon>Bacillati</taxon>
        <taxon>Bacillota</taxon>
        <taxon>Clostridia</taxon>
        <taxon>Lachnospirales</taxon>
        <taxon>Lachnospiraceae</taxon>
        <taxon>Roseburia</taxon>
    </lineage>
</organism>
<protein>
    <recommendedName>
        <fullName evidence="6">RNA polymerase sigma factor</fullName>
    </recommendedName>
</protein>